<evidence type="ECO:0000313" key="6">
    <source>
        <dbReference type="EMBL" id="AGP32672.1"/>
    </source>
</evidence>
<feature type="domain" description="Alcohol dehydrogenase-like C-terminal" evidence="4">
    <location>
        <begin position="198"/>
        <end position="267"/>
    </location>
</feature>
<evidence type="ECO:0000256" key="2">
    <source>
        <dbReference type="ARBA" id="ARBA00022723"/>
    </source>
</evidence>
<dbReference type="GO" id="GO:0016740">
    <property type="term" value="F:transferase activity"/>
    <property type="evidence" value="ECO:0007669"/>
    <property type="project" value="UniProtKB-KW"/>
</dbReference>
<evidence type="ECO:0000259" key="5">
    <source>
        <dbReference type="Pfam" id="PF08240"/>
    </source>
</evidence>
<dbReference type="eggNOG" id="COG1063">
    <property type="taxonomic scope" value="Bacteria"/>
</dbReference>
<protein>
    <submittedName>
        <fullName evidence="6">Alanine acetyltransferase</fullName>
    </submittedName>
</protein>
<dbReference type="Proteomes" id="UP000014803">
    <property type="component" value="Chromosome"/>
</dbReference>
<gene>
    <name evidence="6" type="ORF">SCE1572_33205</name>
</gene>
<accession>S4XHQ9</accession>
<dbReference type="Gene3D" id="3.90.180.10">
    <property type="entry name" value="Medium-chain alcohol dehydrogenases, catalytic domain"/>
    <property type="match status" value="1"/>
</dbReference>
<evidence type="ECO:0000256" key="3">
    <source>
        <dbReference type="ARBA" id="ARBA00022833"/>
    </source>
</evidence>
<dbReference type="SUPFAM" id="SSF51735">
    <property type="entry name" value="NAD(P)-binding Rossmann-fold domains"/>
    <property type="match status" value="1"/>
</dbReference>
<dbReference type="Pfam" id="PF00107">
    <property type="entry name" value="ADH_zinc_N"/>
    <property type="match status" value="1"/>
</dbReference>
<dbReference type="GO" id="GO:0046872">
    <property type="term" value="F:metal ion binding"/>
    <property type="evidence" value="ECO:0007669"/>
    <property type="project" value="UniProtKB-KW"/>
</dbReference>
<dbReference type="KEGG" id="scu:SCE1572_33205"/>
<evidence type="ECO:0000259" key="4">
    <source>
        <dbReference type="Pfam" id="PF00107"/>
    </source>
</evidence>
<dbReference type="InterPro" id="IPR011032">
    <property type="entry name" value="GroES-like_sf"/>
</dbReference>
<dbReference type="AlphaFoldDB" id="S4XHQ9"/>
<evidence type="ECO:0000256" key="1">
    <source>
        <dbReference type="ARBA" id="ARBA00001947"/>
    </source>
</evidence>
<dbReference type="InterPro" id="IPR036291">
    <property type="entry name" value="NAD(P)-bd_dom_sf"/>
</dbReference>
<dbReference type="Pfam" id="PF08240">
    <property type="entry name" value="ADH_N"/>
    <property type="match status" value="1"/>
</dbReference>
<dbReference type="CDD" id="cd08283">
    <property type="entry name" value="FDH_like_1"/>
    <property type="match status" value="1"/>
</dbReference>
<proteinExistence type="predicted"/>
<organism evidence="6 7">
    <name type="scientific">Sorangium cellulosum So0157-2</name>
    <dbReference type="NCBI Taxonomy" id="1254432"/>
    <lineage>
        <taxon>Bacteria</taxon>
        <taxon>Pseudomonadati</taxon>
        <taxon>Myxococcota</taxon>
        <taxon>Polyangia</taxon>
        <taxon>Polyangiales</taxon>
        <taxon>Polyangiaceae</taxon>
        <taxon>Sorangium</taxon>
    </lineage>
</organism>
<dbReference type="InterPro" id="IPR013154">
    <property type="entry name" value="ADH-like_N"/>
</dbReference>
<dbReference type="Gene3D" id="3.40.50.720">
    <property type="entry name" value="NAD(P)-binding Rossmann-like Domain"/>
    <property type="match status" value="1"/>
</dbReference>
<keyword evidence="2" id="KW-0479">Metal-binding</keyword>
<evidence type="ECO:0000313" key="7">
    <source>
        <dbReference type="Proteomes" id="UP000014803"/>
    </source>
</evidence>
<dbReference type="STRING" id="1254432.SCE1572_33205"/>
<dbReference type="PATRIC" id="fig|1254432.3.peg.7533"/>
<comment type="cofactor">
    <cofactor evidence="1">
        <name>Zn(2+)</name>
        <dbReference type="ChEBI" id="CHEBI:29105"/>
    </cofactor>
</comment>
<reference evidence="6 7" key="1">
    <citation type="journal article" date="2013" name="Sci. Rep.">
        <title>Extraordinary expansion of a Sorangium cellulosum genome from an alkaline milieu.</title>
        <authorList>
            <person name="Han K."/>
            <person name="Li Z.F."/>
            <person name="Peng R."/>
            <person name="Zhu L.P."/>
            <person name="Zhou T."/>
            <person name="Wang L.G."/>
            <person name="Li S.G."/>
            <person name="Zhang X.B."/>
            <person name="Hu W."/>
            <person name="Wu Z.H."/>
            <person name="Qin N."/>
            <person name="Li Y.Z."/>
        </authorList>
    </citation>
    <scope>NUCLEOTIDE SEQUENCE [LARGE SCALE GENOMIC DNA]</scope>
    <source>
        <strain evidence="6 7">So0157-2</strain>
    </source>
</reference>
<sequence length="391" mass="42236">MSMRAICWNGVNEVAVASVPEPRILSPHDAIVRVSLSSVCGSDLHLLHGYVPTMKEGDILGHEFLGEVVETGAEVKRVRRGDRVVVSSIIGCGQCAYCQSELWSLCENSNPHHVVADRILGDTTAAIFGYSHAFGGFAGSHAEYVRVPFADHGAFKVPDGVRDESALFASDALTTGYMGAELCDIRPGHVVAVWGCGGVGQMAIKSAYLLGAERVIAIDRVPERLAMAKAHGGAEVLSYAEVDVQEALREMTGGRGPDACIDAVGMEADGVGLQHAYDRVKQTFRLQNDRPLVLREAMLACRKGGTVAIMGVYSGFADKIPLGALMNKALIVRTGQQHGQRYIPRMLDLIQRGDLDPSYLVTHRLCLEDGPRGYRLFEERAEGCMRAVFAP</sequence>
<dbReference type="PANTHER" id="PTHR42813:SF2">
    <property type="entry name" value="DEHYDROGENASE, ZINC-CONTAINING, PUTATIVE (AFU_ORTHOLOGUE AFUA_2G02810)-RELATED"/>
    <property type="match status" value="1"/>
</dbReference>
<keyword evidence="3" id="KW-0862">Zinc</keyword>
<dbReference type="SUPFAM" id="SSF50129">
    <property type="entry name" value="GroES-like"/>
    <property type="match status" value="1"/>
</dbReference>
<dbReference type="HOGENOM" id="CLU_026673_11_3_7"/>
<feature type="domain" description="Alcohol dehydrogenase-like N-terminal" evidence="5">
    <location>
        <begin position="27"/>
        <end position="159"/>
    </location>
</feature>
<keyword evidence="6" id="KW-0808">Transferase</keyword>
<dbReference type="EMBL" id="CP003969">
    <property type="protein sequence ID" value="AGP32672.1"/>
    <property type="molecule type" value="Genomic_DNA"/>
</dbReference>
<dbReference type="InterPro" id="IPR013149">
    <property type="entry name" value="ADH-like_C"/>
</dbReference>
<name>S4XHQ9_SORCE</name>
<dbReference type="PANTHER" id="PTHR42813">
    <property type="entry name" value="ZINC-TYPE ALCOHOL DEHYDROGENASE-LIKE"/>
    <property type="match status" value="1"/>
</dbReference>